<dbReference type="InterPro" id="IPR011009">
    <property type="entry name" value="Kinase-like_dom_sf"/>
</dbReference>
<name>A0A1J4JLQ7_9EUKA</name>
<dbReference type="PROSITE" id="PS50011">
    <property type="entry name" value="PROTEIN_KINASE_DOM"/>
    <property type="match status" value="1"/>
</dbReference>
<dbReference type="OrthoDB" id="6513151at2759"/>
<dbReference type="PANTHER" id="PTHR24362:SF309">
    <property type="entry name" value="PROTEIN KINASE DOMAIN-CONTAINING PROTEIN"/>
    <property type="match status" value="1"/>
</dbReference>
<reference evidence="2" key="1">
    <citation type="submission" date="2016-10" db="EMBL/GenBank/DDBJ databases">
        <authorList>
            <person name="Benchimol M."/>
            <person name="Almeida L.G."/>
            <person name="Vasconcelos A.T."/>
            <person name="Perreira-Neves A."/>
            <person name="Rosa I.A."/>
            <person name="Tasca T."/>
            <person name="Bogo M.R."/>
            <person name="de Souza W."/>
        </authorList>
    </citation>
    <scope>NUCLEOTIDE SEQUENCE [LARGE SCALE GENOMIC DNA]</scope>
    <source>
        <strain evidence="2">K</strain>
    </source>
</reference>
<dbReference type="GeneID" id="94843727"/>
<accession>A0A1J4JLQ7</accession>
<dbReference type="Proteomes" id="UP000179807">
    <property type="component" value="Unassembled WGS sequence"/>
</dbReference>
<dbReference type="Gene3D" id="1.10.510.10">
    <property type="entry name" value="Transferase(Phosphotransferase) domain 1"/>
    <property type="match status" value="1"/>
</dbReference>
<evidence type="ECO:0000259" key="1">
    <source>
        <dbReference type="PROSITE" id="PS50011"/>
    </source>
</evidence>
<comment type="caution">
    <text evidence="2">The sequence shown here is derived from an EMBL/GenBank/DDBJ whole genome shotgun (WGS) entry which is preliminary data.</text>
</comment>
<dbReference type="GO" id="GO:0005524">
    <property type="term" value="F:ATP binding"/>
    <property type="evidence" value="ECO:0007669"/>
    <property type="project" value="InterPro"/>
</dbReference>
<dbReference type="Pfam" id="PF00069">
    <property type="entry name" value="Pkinase"/>
    <property type="match status" value="1"/>
</dbReference>
<feature type="domain" description="Protein kinase" evidence="1">
    <location>
        <begin position="1"/>
        <end position="124"/>
    </location>
</feature>
<dbReference type="SUPFAM" id="SSF56112">
    <property type="entry name" value="Protein kinase-like (PK-like)"/>
    <property type="match status" value="1"/>
</dbReference>
<dbReference type="PANTHER" id="PTHR24362">
    <property type="entry name" value="SERINE/THREONINE-PROTEIN KINASE NEK"/>
    <property type="match status" value="1"/>
</dbReference>
<dbReference type="EMBL" id="MLAK01000973">
    <property type="protein sequence ID" value="OHT00049.1"/>
    <property type="molecule type" value="Genomic_DNA"/>
</dbReference>
<sequence length="322" mass="35208">MIDQYGRIKLADFGLSSKYEEGQNSSEYSGSKPYMAPELFLRTEHDPFLADIWSLGVTFYQMVSGELPWSTGSPKEMEMAISMGMVSFTSLNLPCELVTMIRGMIEVNVDRRITLDEIIKGPFFTCFILNKSTQNTFSVPGENDSNEIENNNAKSPIPISKSLNITRACSNKIKHQFVDTLHKTGECNGSLNNDDKNKQHVSSIINNAFKGAHPLLQPYSSFTGCNSFHTSSNSFSNQIAPNQPLLKKGLKSGSIGPIKKGEVGKIGAKAGILAIPDCAPKKVLPGNRSVLAFQAIPLIQSGLRMNSSKAHLPVSLKAFLES</sequence>
<keyword evidence="3" id="KW-1185">Reference proteome</keyword>
<dbReference type="RefSeq" id="XP_068353185.1">
    <property type="nucleotide sequence ID" value="XM_068509023.1"/>
</dbReference>
<dbReference type="VEuPathDB" id="TrichDB:TRFO_33340"/>
<organism evidence="2 3">
    <name type="scientific">Tritrichomonas foetus</name>
    <dbReference type="NCBI Taxonomy" id="1144522"/>
    <lineage>
        <taxon>Eukaryota</taxon>
        <taxon>Metamonada</taxon>
        <taxon>Parabasalia</taxon>
        <taxon>Tritrichomonadida</taxon>
        <taxon>Tritrichomonadidae</taxon>
        <taxon>Tritrichomonas</taxon>
    </lineage>
</organism>
<protein>
    <recommendedName>
        <fullName evidence="1">Protein kinase domain-containing protein</fullName>
    </recommendedName>
</protein>
<dbReference type="SMART" id="SM00220">
    <property type="entry name" value="S_TKc"/>
    <property type="match status" value="1"/>
</dbReference>
<proteinExistence type="predicted"/>
<dbReference type="InterPro" id="IPR000719">
    <property type="entry name" value="Prot_kinase_dom"/>
</dbReference>
<gene>
    <name evidence="2" type="ORF">TRFO_33340</name>
</gene>
<evidence type="ECO:0000313" key="2">
    <source>
        <dbReference type="EMBL" id="OHT00049.1"/>
    </source>
</evidence>
<dbReference type="GO" id="GO:0004672">
    <property type="term" value="F:protein kinase activity"/>
    <property type="evidence" value="ECO:0007669"/>
    <property type="project" value="InterPro"/>
</dbReference>
<evidence type="ECO:0000313" key="3">
    <source>
        <dbReference type="Proteomes" id="UP000179807"/>
    </source>
</evidence>
<dbReference type="AlphaFoldDB" id="A0A1J4JLQ7"/>